<dbReference type="PANTHER" id="PTHR43775">
    <property type="entry name" value="FATTY ACID SYNTHASE"/>
    <property type="match status" value="1"/>
</dbReference>
<evidence type="ECO:0000313" key="7">
    <source>
        <dbReference type="Proteomes" id="UP000481109"/>
    </source>
</evidence>
<keyword evidence="4" id="KW-0511">Multifunctional enzyme</keyword>
<dbReference type="RefSeq" id="WP_165329967.1">
    <property type="nucleotide sequence ID" value="NZ_JAAKZW010000003.1"/>
</dbReference>
<dbReference type="GO" id="GO:0006633">
    <property type="term" value="P:fatty acid biosynthetic process"/>
    <property type="evidence" value="ECO:0007669"/>
    <property type="project" value="TreeGrafter"/>
</dbReference>
<evidence type="ECO:0000256" key="3">
    <source>
        <dbReference type="ARBA" id="ARBA00022679"/>
    </source>
</evidence>
<evidence type="ECO:0000313" key="6">
    <source>
        <dbReference type="EMBL" id="NGO74447.1"/>
    </source>
</evidence>
<dbReference type="SUPFAM" id="SSF47336">
    <property type="entry name" value="ACP-like"/>
    <property type="match status" value="2"/>
</dbReference>
<reference evidence="6 7" key="1">
    <citation type="submission" date="2020-02" db="EMBL/GenBank/DDBJ databases">
        <title>Whole-genome analyses of novel actinobacteria.</title>
        <authorList>
            <person name="Sahin N."/>
            <person name="Tokatli A."/>
        </authorList>
    </citation>
    <scope>NUCLEOTIDE SEQUENCE [LARGE SCALE GENOMIC DNA]</scope>
    <source>
        <strain evidence="6 7">YC504</strain>
    </source>
</reference>
<evidence type="ECO:0000259" key="5">
    <source>
        <dbReference type="PROSITE" id="PS50075"/>
    </source>
</evidence>
<proteinExistence type="predicted"/>
<gene>
    <name evidence="6" type="ORF">G6045_01930</name>
</gene>
<keyword evidence="7" id="KW-1185">Reference proteome</keyword>
<dbReference type="InterPro" id="IPR009081">
    <property type="entry name" value="PP-bd_ACP"/>
</dbReference>
<accession>A0A6G4XC76</accession>
<comment type="caution">
    <text evidence="6">The sequence shown here is derived from an EMBL/GenBank/DDBJ whole genome shotgun (WGS) entry which is preliminary data.</text>
</comment>
<evidence type="ECO:0000256" key="4">
    <source>
        <dbReference type="ARBA" id="ARBA00023268"/>
    </source>
</evidence>
<dbReference type="InterPro" id="IPR036736">
    <property type="entry name" value="ACP-like_sf"/>
</dbReference>
<dbReference type="Pfam" id="PF00550">
    <property type="entry name" value="PP-binding"/>
    <property type="match status" value="2"/>
</dbReference>
<dbReference type="GO" id="GO:0004312">
    <property type="term" value="F:fatty acid synthase activity"/>
    <property type="evidence" value="ECO:0007669"/>
    <property type="project" value="TreeGrafter"/>
</dbReference>
<keyword evidence="2" id="KW-0597">Phosphoprotein</keyword>
<feature type="domain" description="Carrier" evidence="5">
    <location>
        <begin position="90"/>
        <end position="167"/>
    </location>
</feature>
<protein>
    <submittedName>
        <fullName evidence="6">Acyl carrier protein</fullName>
    </submittedName>
</protein>
<dbReference type="EMBL" id="JAAKZW010000003">
    <property type="protein sequence ID" value="NGO74447.1"/>
    <property type="molecule type" value="Genomic_DNA"/>
</dbReference>
<name>A0A6G4XC76_9ACTN</name>
<dbReference type="SMART" id="SM01294">
    <property type="entry name" value="PKS_PP_betabranch"/>
    <property type="match status" value="2"/>
</dbReference>
<dbReference type="AlphaFoldDB" id="A0A6G4XC76"/>
<dbReference type="SMART" id="SM00823">
    <property type="entry name" value="PKS_PP"/>
    <property type="match status" value="2"/>
</dbReference>
<dbReference type="Proteomes" id="UP000481109">
    <property type="component" value="Unassembled WGS sequence"/>
</dbReference>
<keyword evidence="3" id="KW-0808">Transferase</keyword>
<evidence type="ECO:0000256" key="2">
    <source>
        <dbReference type="ARBA" id="ARBA00022553"/>
    </source>
</evidence>
<dbReference type="Gene3D" id="1.10.1200.10">
    <property type="entry name" value="ACP-like"/>
    <property type="match status" value="2"/>
</dbReference>
<sequence length="219" mass="22885">MTGVPLTDGLAGVIQALAAVLRTVPDRIDPQQSFRTLGLDSIHTAELMAALNARFGVTVAADALYDHPTPAALARHVEAQSHPAPQAADQSPAQVREALRDRLAGIVGCDAERIDPEAPFHAFGLDSIRAAEFMAAINATYGLAERPVTLYDHPDLATMAAHVTAVAYGAGTEPAPVHAEDALAGPEMNQDEVGALLDAVRADMLTVDEAAALLAFRPA</sequence>
<dbReference type="PROSITE" id="PS50075">
    <property type="entry name" value="CARRIER"/>
    <property type="match status" value="2"/>
</dbReference>
<organism evidence="6 7">
    <name type="scientific">Streptomyces mesophilus</name>
    <dbReference type="NCBI Taxonomy" id="1775132"/>
    <lineage>
        <taxon>Bacteria</taxon>
        <taxon>Bacillati</taxon>
        <taxon>Actinomycetota</taxon>
        <taxon>Actinomycetes</taxon>
        <taxon>Kitasatosporales</taxon>
        <taxon>Streptomycetaceae</taxon>
        <taxon>Streptomyces</taxon>
    </lineage>
</organism>
<dbReference type="InterPro" id="IPR020806">
    <property type="entry name" value="PKS_PP-bd"/>
</dbReference>
<dbReference type="GO" id="GO:0017000">
    <property type="term" value="P:antibiotic biosynthetic process"/>
    <property type="evidence" value="ECO:0007669"/>
    <property type="project" value="UniProtKB-ARBA"/>
</dbReference>
<dbReference type="InterPro" id="IPR050091">
    <property type="entry name" value="PKS_NRPS_Biosynth_Enz"/>
</dbReference>
<dbReference type="GO" id="GO:0031177">
    <property type="term" value="F:phosphopantetheine binding"/>
    <property type="evidence" value="ECO:0007669"/>
    <property type="project" value="InterPro"/>
</dbReference>
<feature type="domain" description="Carrier" evidence="5">
    <location>
        <begin position="4"/>
        <end position="81"/>
    </location>
</feature>
<keyword evidence="1" id="KW-0596">Phosphopantetheine</keyword>
<evidence type="ECO:0000256" key="1">
    <source>
        <dbReference type="ARBA" id="ARBA00022450"/>
    </source>
</evidence>
<dbReference type="PANTHER" id="PTHR43775:SF51">
    <property type="entry name" value="INACTIVE PHENOLPHTHIOCEROL SYNTHESIS POLYKETIDE SYNTHASE TYPE I PKS1-RELATED"/>
    <property type="match status" value="1"/>
</dbReference>